<proteinExistence type="predicted"/>
<gene>
    <name evidence="1" type="ORF">NIES2135_62020</name>
</gene>
<reference evidence="1 2" key="1">
    <citation type="submission" date="2017-06" db="EMBL/GenBank/DDBJ databases">
        <title>Genome sequencing of cyanobaciteial culture collection at National Institute for Environmental Studies (NIES).</title>
        <authorList>
            <person name="Hirose Y."/>
            <person name="Shimura Y."/>
            <person name="Fujisawa T."/>
            <person name="Nakamura Y."/>
            <person name="Kawachi M."/>
        </authorList>
    </citation>
    <scope>NUCLEOTIDE SEQUENCE [LARGE SCALE GENOMIC DNA]</scope>
    <source>
        <strain evidence="1 2">NIES-2135</strain>
        <plasmid evidence="2">Plasmid Plasmid1 dna</plasmid>
    </source>
</reference>
<protein>
    <submittedName>
        <fullName evidence="1">Uncharacterized protein</fullName>
    </submittedName>
</protein>
<evidence type="ECO:0000313" key="1">
    <source>
        <dbReference type="EMBL" id="BAY59325.1"/>
    </source>
</evidence>
<name>A0A1Z4JRD1_LEPBY</name>
<dbReference type="EMBL" id="AP018204">
    <property type="protein sequence ID" value="BAY59325.1"/>
    <property type="molecule type" value="Genomic_DNA"/>
</dbReference>
<sequence length="106" mass="11804">MNLSFQALAVLTKEPEIFAEVTEANNQLPFAPDYQPTHIQIRFDDVPCLEVVDGVAAVLVNCPVNYKPPFTAFYFDHSLALFLINGEAIVDRTHAMANLDLQLNPT</sequence>
<accession>A0A1Z4JRD1</accession>
<evidence type="ECO:0000313" key="2">
    <source>
        <dbReference type="Proteomes" id="UP000217895"/>
    </source>
</evidence>
<organism evidence="1 2">
    <name type="scientific">Leptolyngbya boryana NIES-2135</name>
    <dbReference type="NCBI Taxonomy" id="1973484"/>
    <lineage>
        <taxon>Bacteria</taxon>
        <taxon>Bacillati</taxon>
        <taxon>Cyanobacteriota</taxon>
        <taxon>Cyanophyceae</taxon>
        <taxon>Leptolyngbyales</taxon>
        <taxon>Leptolyngbyaceae</taxon>
        <taxon>Leptolyngbya group</taxon>
        <taxon>Leptolyngbya</taxon>
    </lineage>
</organism>
<dbReference type="AlphaFoldDB" id="A0A1Z4JRD1"/>
<dbReference type="Proteomes" id="UP000217895">
    <property type="component" value="Plasmid Plasmid1 dna"/>
</dbReference>
<keyword evidence="1" id="KW-0614">Plasmid</keyword>
<geneLocation type="plasmid" evidence="1">
    <name>plasmid1</name>
</geneLocation>
<keyword evidence="2" id="KW-1185">Reference proteome</keyword>